<dbReference type="Pfam" id="PF22461">
    <property type="entry name" value="SLBB_2"/>
    <property type="match status" value="1"/>
</dbReference>
<evidence type="ECO:0000256" key="5">
    <source>
        <dbReference type="ARBA" id="ARBA00022597"/>
    </source>
</evidence>
<dbReference type="RefSeq" id="WP_106357422.1">
    <property type="nucleotide sequence ID" value="NZ_PVTP01000005.1"/>
</dbReference>
<dbReference type="GO" id="GO:0015288">
    <property type="term" value="F:porin activity"/>
    <property type="evidence" value="ECO:0007669"/>
    <property type="project" value="UniProtKB-KW"/>
</dbReference>
<dbReference type="GO" id="GO:0046930">
    <property type="term" value="C:pore complex"/>
    <property type="evidence" value="ECO:0007669"/>
    <property type="project" value="UniProtKB-KW"/>
</dbReference>
<evidence type="ECO:0000313" key="20">
    <source>
        <dbReference type="Proteomes" id="UP000238007"/>
    </source>
</evidence>
<evidence type="ECO:0000256" key="13">
    <source>
        <dbReference type="ARBA" id="ARBA00023237"/>
    </source>
</evidence>
<keyword evidence="7 15" id="KW-0732">Signal</keyword>
<keyword evidence="9" id="KW-0406">Ion transport</keyword>
<name>A0A2T0VZK6_9RHOB</name>
<keyword evidence="20" id="KW-1185">Reference proteome</keyword>
<dbReference type="GO" id="GO:0015159">
    <property type="term" value="F:polysaccharide transmembrane transporter activity"/>
    <property type="evidence" value="ECO:0007669"/>
    <property type="project" value="InterPro"/>
</dbReference>
<dbReference type="AlphaFoldDB" id="A0A2T0VZK6"/>
<feature type="domain" description="SLBB" evidence="18">
    <location>
        <begin position="257"/>
        <end position="341"/>
    </location>
</feature>
<keyword evidence="11" id="KW-0472">Membrane</keyword>
<evidence type="ECO:0000256" key="7">
    <source>
        <dbReference type="ARBA" id="ARBA00022729"/>
    </source>
</evidence>
<proteinExistence type="inferred from homology"/>
<organism evidence="19 20">
    <name type="scientific">Yoonia maritima</name>
    <dbReference type="NCBI Taxonomy" id="1435347"/>
    <lineage>
        <taxon>Bacteria</taxon>
        <taxon>Pseudomonadati</taxon>
        <taxon>Pseudomonadota</taxon>
        <taxon>Alphaproteobacteria</taxon>
        <taxon>Rhodobacterales</taxon>
        <taxon>Paracoccaceae</taxon>
        <taxon>Yoonia</taxon>
    </lineage>
</organism>
<evidence type="ECO:0000256" key="4">
    <source>
        <dbReference type="ARBA" id="ARBA00022452"/>
    </source>
</evidence>
<dbReference type="Gene3D" id="3.10.560.10">
    <property type="entry name" value="Outer membrane lipoprotein wza domain like"/>
    <property type="match status" value="2"/>
</dbReference>
<evidence type="ECO:0000259" key="16">
    <source>
        <dbReference type="Pfam" id="PF02563"/>
    </source>
</evidence>
<protein>
    <submittedName>
        <fullName evidence="19">Polysaccharide export outer membrane protein</fullName>
    </submittedName>
</protein>
<dbReference type="Pfam" id="PF10531">
    <property type="entry name" value="SLBB"/>
    <property type="match status" value="1"/>
</dbReference>
<dbReference type="Gene3D" id="3.30.1950.10">
    <property type="entry name" value="wza like domain"/>
    <property type="match status" value="1"/>
</dbReference>
<dbReference type="PROSITE" id="PS51257">
    <property type="entry name" value="PROKAR_LIPOPROTEIN"/>
    <property type="match status" value="1"/>
</dbReference>
<dbReference type="Pfam" id="PF02563">
    <property type="entry name" value="Poly_export"/>
    <property type="match status" value="1"/>
</dbReference>
<dbReference type="InterPro" id="IPR049712">
    <property type="entry name" value="Poly_export"/>
</dbReference>
<comment type="caution">
    <text evidence="19">The sequence shown here is derived from an EMBL/GenBank/DDBJ whole genome shotgun (WGS) entry which is preliminary data.</text>
</comment>
<evidence type="ECO:0000256" key="6">
    <source>
        <dbReference type="ARBA" id="ARBA00022692"/>
    </source>
</evidence>
<dbReference type="Proteomes" id="UP000238007">
    <property type="component" value="Unassembled WGS sequence"/>
</dbReference>
<dbReference type="GO" id="GO:0009279">
    <property type="term" value="C:cell outer membrane"/>
    <property type="evidence" value="ECO:0007669"/>
    <property type="project" value="UniProtKB-SubCell"/>
</dbReference>
<accession>A0A2T0VZK6</accession>
<feature type="signal peptide" evidence="15">
    <location>
        <begin position="1"/>
        <end position="30"/>
    </location>
</feature>
<comment type="similarity">
    <text evidence="2">Belongs to the BexD/CtrA/VexA family.</text>
</comment>
<dbReference type="InterPro" id="IPR054765">
    <property type="entry name" value="SLBB_dom"/>
</dbReference>
<keyword evidence="8" id="KW-0625">Polysaccharide transport</keyword>
<keyword evidence="12" id="KW-0564">Palmitate</keyword>
<evidence type="ECO:0000256" key="10">
    <source>
        <dbReference type="ARBA" id="ARBA00023114"/>
    </source>
</evidence>
<dbReference type="PANTHER" id="PTHR33619:SF3">
    <property type="entry name" value="POLYSACCHARIDE EXPORT PROTEIN GFCE-RELATED"/>
    <property type="match status" value="1"/>
</dbReference>
<evidence type="ECO:0000256" key="2">
    <source>
        <dbReference type="ARBA" id="ARBA00009450"/>
    </source>
</evidence>
<feature type="chain" id="PRO_5015573683" evidence="15">
    <location>
        <begin position="31"/>
        <end position="372"/>
    </location>
</feature>
<keyword evidence="10" id="KW-0626">Porin</keyword>
<keyword evidence="14" id="KW-0449">Lipoprotein</keyword>
<keyword evidence="5" id="KW-0762">Sugar transport</keyword>
<keyword evidence="3" id="KW-0813">Transport</keyword>
<evidence type="ECO:0000313" key="19">
    <source>
        <dbReference type="EMBL" id="PRY77751.1"/>
    </source>
</evidence>
<reference evidence="19 20" key="1">
    <citation type="submission" date="2018-03" db="EMBL/GenBank/DDBJ databases">
        <title>Genomic Encyclopedia of Archaeal and Bacterial Type Strains, Phase II (KMG-II): from individual species to whole genera.</title>
        <authorList>
            <person name="Goeker M."/>
        </authorList>
    </citation>
    <scope>NUCLEOTIDE SEQUENCE [LARGE SCALE GENOMIC DNA]</scope>
    <source>
        <strain evidence="19 20">DSM 101533</strain>
    </source>
</reference>
<dbReference type="EMBL" id="PVTP01000005">
    <property type="protein sequence ID" value="PRY77751.1"/>
    <property type="molecule type" value="Genomic_DNA"/>
</dbReference>
<evidence type="ECO:0000256" key="11">
    <source>
        <dbReference type="ARBA" id="ARBA00023136"/>
    </source>
</evidence>
<feature type="domain" description="Polysaccharide export protein N-terminal" evidence="16">
    <location>
        <begin position="88"/>
        <end position="169"/>
    </location>
</feature>
<comment type="subcellular location">
    <subcellularLocation>
        <location evidence="1">Cell outer membrane</location>
        <topology evidence="1">Multi-pass membrane protein</topology>
    </subcellularLocation>
</comment>
<keyword evidence="13" id="KW-0998">Cell outer membrane</keyword>
<dbReference type="InterPro" id="IPR019554">
    <property type="entry name" value="Soluble_ligand-bd"/>
</dbReference>
<evidence type="ECO:0000256" key="12">
    <source>
        <dbReference type="ARBA" id="ARBA00023139"/>
    </source>
</evidence>
<keyword evidence="6" id="KW-0812">Transmembrane</keyword>
<dbReference type="PANTHER" id="PTHR33619">
    <property type="entry name" value="POLYSACCHARIDE EXPORT PROTEIN GFCE-RELATED"/>
    <property type="match status" value="1"/>
</dbReference>
<dbReference type="InterPro" id="IPR003715">
    <property type="entry name" value="Poly_export_N"/>
</dbReference>
<evidence type="ECO:0000256" key="8">
    <source>
        <dbReference type="ARBA" id="ARBA00023047"/>
    </source>
</evidence>
<evidence type="ECO:0000259" key="17">
    <source>
        <dbReference type="Pfam" id="PF10531"/>
    </source>
</evidence>
<evidence type="ECO:0000256" key="14">
    <source>
        <dbReference type="ARBA" id="ARBA00023288"/>
    </source>
</evidence>
<keyword evidence="4" id="KW-1134">Transmembrane beta strand</keyword>
<evidence type="ECO:0000256" key="9">
    <source>
        <dbReference type="ARBA" id="ARBA00023065"/>
    </source>
</evidence>
<evidence type="ECO:0000259" key="18">
    <source>
        <dbReference type="Pfam" id="PF22461"/>
    </source>
</evidence>
<dbReference type="OrthoDB" id="7198507at2"/>
<dbReference type="GO" id="GO:0006811">
    <property type="term" value="P:monoatomic ion transport"/>
    <property type="evidence" value="ECO:0007669"/>
    <property type="project" value="UniProtKB-KW"/>
</dbReference>
<evidence type="ECO:0000256" key="1">
    <source>
        <dbReference type="ARBA" id="ARBA00004571"/>
    </source>
</evidence>
<evidence type="ECO:0000256" key="3">
    <source>
        <dbReference type="ARBA" id="ARBA00022448"/>
    </source>
</evidence>
<feature type="domain" description="Soluble ligand binding" evidence="17">
    <location>
        <begin position="179"/>
        <end position="228"/>
    </location>
</feature>
<gene>
    <name evidence="19" type="ORF">CLV80_105235</name>
</gene>
<evidence type="ECO:0000256" key="15">
    <source>
        <dbReference type="SAM" id="SignalP"/>
    </source>
</evidence>
<sequence>MPLTRLKSFSRYGGCVFLALVLAGCSSLPAFGPSTDEIVEAAAFEVGTDEAVTQFHLVNVTAATLPQSQVAVSRFPNGFRAQRFLVENERISVADVLELRIWETANDGLFASSGQRETVLSFQVSNAGTIEVPYAGRINVAGLTTSRVRQVLLEKYQGQAIDPEINVRITDTSSRTAIVLGDVRTSGRADIPANGIRLLDLLAQMGGVPHPTWEAEIAVSRGMHSGRMRMDDLKGHAADNIVILPGDTVQVTHVPRRYAVYGAVSRTGNTNLNTANPTLSDLLAEVGGLNDMQAAPNSVFVFRRARINTETPIVYRVDFARADAFLLADQFMLKETDIIYVATADASEFRKFVATLIGPVVSSANSVQSLGN</sequence>